<reference evidence="1 2" key="1">
    <citation type="journal article" date="2015" name="Genome Announc.">
        <title>Expanding the biotechnology potential of lactobacilli through comparative genomics of 213 strains and associated genera.</title>
        <authorList>
            <person name="Sun Z."/>
            <person name="Harris H.M."/>
            <person name="McCann A."/>
            <person name="Guo C."/>
            <person name="Argimon S."/>
            <person name="Zhang W."/>
            <person name="Yang X."/>
            <person name="Jeffery I.B."/>
            <person name="Cooney J.C."/>
            <person name="Kagawa T.F."/>
            <person name="Liu W."/>
            <person name="Song Y."/>
            <person name="Salvetti E."/>
            <person name="Wrobel A."/>
            <person name="Rasinkangas P."/>
            <person name="Parkhill J."/>
            <person name="Rea M.C."/>
            <person name="O'Sullivan O."/>
            <person name="Ritari J."/>
            <person name="Douillard F.P."/>
            <person name="Paul Ross R."/>
            <person name="Yang R."/>
            <person name="Briner A.E."/>
            <person name="Felis G.E."/>
            <person name="de Vos W.M."/>
            <person name="Barrangou R."/>
            <person name="Klaenhammer T.R."/>
            <person name="Caufield P.W."/>
            <person name="Cui Y."/>
            <person name="Zhang H."/>
            <person name="O'Toole P.W."/>
        </authorList>
    </citation>
    <scope>NUCLEOTIDE SEQUENCE [LARGE SCALE GENOMIC DNA]</scope>
    <source>
        <strain evidence="1 2">DSM 15833</strain>
    </source>
</reference>
<evidence type="ECO:0000313" key="2">
    <source>
        <dbReference type="Proteomes" id="UP000051048"/>
    </source>
</evidence>
<comment type="caution">
    <text evidence="1">The sequence shown here is derived from an EMBL/GenBank/DDBJ whole genome shotgun (WGS) entry which is preliminary data.</text>
</comment>
<sequence length="52" mass="6065">MYVASRYTETYEQEIEEAQKGHLAYAYVYNVANPVFSEYGSVQVNKNLIRIN</sequence>
<gene>
    <name evidence="1" type="ORF">FC36_GL002082</name>
</gene>
<dbReference type="PATRIC" id="fig|1423740.3.peg.2257"/>
<accession>A0A0R1TJ10</accession>
<dbReference type="AlphaFoldDB" id="A0A0R1TJ10"/>
<evidence type="ECO:0000313" key="1">
    <source>
        <dbReference type="EMBL" id="KRL80889.1"/>
    </source>
</evidence>
<protein>
    <submittedName>
        <fullName evidence="1">Uncharacterized protein</fullName>
    </submittedName>
</protein>
<dbReference type="STRING" id="1423740.FC36_GL002082"/>
<organism evidence="1 2">
    <name type="scientific">Ligilactobacillus equi DSM 15833 = JCM 10991</name>
    <dbReference type="NCBI Taxonomy" id="1423740"/>
    <lineage>
        <taxon>Bacteria</taxon>
        <taxon>Bacillati</taxon>
        <taxon>Bacillota</taxon>
        <taxon>Bacilli</taxon>
        <taxon>Lactobacillales</taxon>
        <taxon>Lactobacillaceae</taxon>
        <taxon>Ligilactobacillus</taxon>
    </lineage>
</organism>
<proteinExistence type="predicted"/>
<dbReference type="EMBL" id="AZFH01000048">
    <property type="protein sequence ID" value="KRL80889.1"/>
    <property type="molecule type" value="Genomic_DNA"/>
</dbReference>
<dbReference type="Proteomes" id="UP000051048">
    <property type="component" value="Unassembled WGS sequence"/>
</dbReference>
<name>A0A0R1TJ10_9LACO</name>